<dbReference type="NCBIfam" id="NF005413">
    <property type="entry name" value="PRK06986.1"/>
    <property type="match status" value="1"/>
</dbReference>
<dbReference type="InterPro" id="IPR007627">
    <property type="entry name" value="RNA_pol_sigma70_r2"/>
</dbReference>
<dbReference type="InterPro" id="IPR013324">
    <property type="entry name" value="RNA_pol_sigma_r3/r4-like"/>
</dbReference>
<dbReference type="InterPro" id="IPR013325">
    <property type="entry name" value="RNA_pol_sigma_r2"/>
</dbReference>
<evidence type="ECO:0000256" key="3">
    <source>
        <dbReference type="ARBA" id="ARBA00023125"/>
    </source>
</evidence>
<dbReference type="SUPFAM" id="SSF88659">
    <property type="entry name" value="Sigma3 and sigma4 domains of RNA polymerase sigma factors"/>
    <property type="match status" value="2"/>
</dbReference>
<dbReference type="AlphaFoldDB" id="A0A1S2L6H1"/>
<evidence type="ECO:0000256" key="1">
    <source>
        <dbReference type="ARBA" id="ARBA00023015"/>
    </source>
</evidence>
<dbReference type="GO" id="GO:0016987">
    <property type="term" value="F:sigma factor activity"/>
    <property type="evidence" value="ECO:0007669"/>
    <property type="project" value="UniProtKB-KW"/>
</dbReference>
<dbReference type="SUPFAM" id="SSF88946">
    <property type="entry name" value="Sigma2 domain of RNA polymerase sigma factors"/>
    <property type="match status" value="1"/>
</dbReference>
<feature type="domain" description="RNA polymerase sigma-70" evidence="5">
    <location>
        <begin position="221"/>
        <end position="247"/>
    </location>
</feature>
<organism evidence="6">
    <name type="scientific">Anaerobacillus isosaccharinicus</name>
    <dbReference type="NCBI Taxonomy" id="1532552"/>
    <lineage>
        <taxon>Bacteria</taxon>
        <taxon>Bacillati</taxon>
        <taxon>Bacillota</taxon>
        <taxon>Bacilli</taxon>
        <taxon>Bacillales</taxon>
        <taxon>Bacillaceae</taxon>
        <taxon>Anaerobacillus</taxon>
    </lineage>
</organism>
<dbReference type="NCBIfam" id="NF005809">
    <property type="entry name" value="PRK07670.1"/>
    <property type="match status" value="1"/>
</dbReference>
<dbReference type="PANTHER" id="PTHR30385:SF7">
    <property type="entry name" value="RNA POLYMERASE SIGMA FACTOR FLIA"/>
    <property type="match status" value="1"/>
</dbReference>
<sequence length="258" mass="30506">MKMPQTREKEDLIWKKWIEHRDHEACDELIRMYLPLVEYHVQRISVGLPRNVNKEDLKSHAFMGLYDALEKFDYTRELKFDTYASFRIRGSIIDGLRQEDWLPRSLRERSKKVEAATEKLEQTHGRYVTAKEVADQLELSEDEVLQVMSESFVANLLSIDEKTNESERDETFKSTLMDKKTLNPEEQMVKKNNQEELVQIIESLNEKEQLVISLFYFEELTLTEIGQIMGLSTSRISQIHSKALFRLKQVFIKEKLIE</sequence>
<dbReference type="GO" id="GO:0006352">
    <property type="term" value="P:DNA-templated transcription initiation"/>
    <property type="evidence" value="ECO:0007669"/>
    <property type="project" value="InterPro"/>
</dbReference>
<keyword evidence="3" id="KW-0238">DNA-binding</keyword>
<evidence type="ECO:0000313" key="6">
    <source>
        <dbReference type="EMBL" id="OIJ08082.1"/>
    </source>
</evidence>
<dbReference type="PANTHER" id="PTHR30385">
    <property type="entry name" value="SIGMA FACTOR F FLAGELLAR"/>
    <property type="match status" value="1"/>
</dbReference>
<dbReference type="CDD" id="cd06171">
    <property type="entry name" value="Sigma70_r4"/>
    <property type="match status" value="1"/>
</dbReference>
<dbReference type="NCBIfam" id="TIGR02937">
    <property type="entry name" value="sigma70-ECF"/>
    <property type="match status" value="1"/>
</dbReference>
<dbReference type="NCBIfam" id="TIGR02479">
    <property type="entry name" value="FliA_WhiG"/>
    <property type="match status" value="1"/>
</dbReference>
<dbReference type="PIRSF" id="PIRSF000770">
    <property type="entry name" value="RNA_pol_sigma-SigE/K"/>
    <property type="match status" value="1"/>
</dbReference>
<evidence type="ECO:0000256" key="4">
    <source>
        <dbReference type="ARBA" id="ARBA00023163"/>
    </source>
</evidence>
<evidence type="ECO:0000256" key="2">
    <source>
        <dbReference type="ARBA" id="ARBA00023082"/>
    </source>
</evidence>
<dbReference type="EMBL" id="LQXD01000165">
    <property type="protein sequence ID" value="OIJ08082.1"/>
    <property type="molecule type" value="Genomic_DNA"/>
</dbReference>
<keyword evidence="4" id="KW-0804">Transcription</keyword>
<dbReference type="InterPro" id="IPR000943">
    <property type="entry name" value="RNA_pol_sigma70"/>
</dbReference>
<dbReference type="Pfam" id="PF04539">
    <property type="entry name" value="Sigma70_r3"/>
    <property type="match status" value="1"/>
</dbReference>
<dbReference type="InterPro" id="IPR014284">
    <property type="entry name" value="RNA_pol_sigma-70_dom"/>
</dbReference>
<dbReference type="Gene3D" id="1.20.140.160">
    <property type="match status" value="1"/>
</dbReference>
<name>A0A1S2L6H1_9BACI</name>
<dbReference type="PRINTS" id="PR00046">
    <property type="entry name" value="SIGMA70FCT"/>
</dbReference>
<dbReference type="Pfam" id="PF04545">
    <property type="entry name" value="Sigma70_r4"/>
    <property type="match status" value="1"/>
</dbReference>
<dbReference type="PROSITE" id="PS00716">
    <property type="entry name" value="SIGMA70_2"/>
    <property type="match status" value="1"/>
</dbReference>
<dbReference type="Gene3D" id="1.10.1740.10">
    <property type="match status" value="1"/>
</dbReference>
<proteinExistence type="predicted"/>
<dbReference type="InterPro" id="IPR012845">
    <property type="entry name" value="RNA_pol_sigma_FliA_WhiG"/>
</dbReference>
<dbReference type="InterPro" id="IPR007624">
    <property type="entry name" value="RNA_pol_sigma70_r3"/>
</dbReference>
<comment type="caution">
    <text evidence="6">The sequence shown here is derived from an EMBL/GenBank/DDBJ whole genome shotgun (WGS) entry which is preliminary data.</text>
</comment>
<protein>
    <submittedName>
        <fullName evidence="6">RNA polymerase subunit sigma</fullName>
    </submittedName>
</protein>
<keyword evidence="1" id="KW-0805">Transcription regulation</keyword>
<reference evidence="6" key="1">
    <citation type="submission" date="2016-10" db="EMBL/GenBank/DDBJ databases">
        <title>Draft genome sequences of four alkaliphilic bacteria belonging to the Anaerobacillus genus.</title>
        <authorList>
            <person name="Bassil N.M."/>
            <person name="Lloyd J.R."/>
        </authorList>
    </citation>
    <scope>NUCLEOTIDE SEQUENCE [LARGE SCALE GENOMIC DNA]</scope>
    <source>
        <strain evidence="6">NB2006</strain>
    </source>
</reference>
<dbReference type="GO" id="GO:0003677">
    <property type="term" value="F:DNA binding"/>
    <property type="evidence" value="ECO:0007669"/>
    <property type="project" value="UniProtKB-KW"/>
</dbReference>
<evidence type="ECO:0000259" key="5">
    <source>
        <dbReference type="PROSITE" id="PS00716"/>
    </source>
</evidence>
<dbReference type="InterPro" id="IPR007630">
    <property type="entry name" value="RNA_pol_sigma70_r4"/>
</dbReference>
<dbReference type="GO" id="GO:0003899">
    <property type="term" value="F:DNA-directed RNA polymerase activity"/>
    <property type="evidence" value="ECO:0007669"/>
    <property type="project" value="InterPro"/>
</dbReference>
<gene>
    <name evidence="6" type="ORF">AWH56_19430</name>
</gene>
<accession>A0A1S2L6H1</accession>
<dbReference type="Pfam" id="PF04542">
    <property type="entry name" value="Sigma70_r2"/>
    <property type="match status" value="1"/>
</dbReference>
<keyword evidence="2" id="KW-0731">Sigma factor</keyword>